<dbReference type="InterPro" id="IPR044802">
    <property type="entry name" value="NADKc-like"/>
</dbReference>
<dbReference type="SUPFAM" id="SSF52540">
    <property type="entry name" value="P-loop containing nucleoside triphosphate hydrolases"/>
    <property type="match status" value="1"/>
</dbReference>
<dbReference type="GO" id="GO:0004601">
    <property type="term" value="F:peroxidase activity"/>
    <property type="evidence" value="ECO:0007669"/>
    <property type="project" value="InterPro"/>
</dbReference>
<feature type="domain" description="Zeta toxin" evidence="3">
    <location>
        <begin position="264"/>
        <end position="375"/>
    </location>
</feature>
<dbReference type="SUPFAM" id="SSF48113">
    <property type="entry name" value="Heme-dependent peroxidases"/>
    <property type="match status" value="1"/>
</dbReference>
<sequence length="570" mass="64560">MEKPWLSSGGMTSMVGLPSDRALVEDDECVGWISKYAEDQSLFFDDFKNAYTKLVDTESGDLYFDSNWHSAFILVASSIGLILAAAVHYRLKKIRDQKIVPCTKVTNTGQILRFESFSHYVARQMGFSDKRECPHLCKLSAEYIRKSEGCEKDIYNFFSNEPDADSLFIKLVEEFERCILSYFAFHWTHASHMISQILSADHAEPKKKLKNIVMAATREQRFERVTKNLKVARVFTTLVEEMKAIGLVSADDSECTDVMVPMAHKDRSPVLLFMGGGMGAGKSTVLKDILKEPFWAGAAANAVVIEADAFKESDVIYKALSSRGHHNDMLQTAELVHQSSTDAASSLLVTALNEGRDVIMDGTLSWIPFVVQTITMARNVHRRRYRMGVGYKVEDDGSVTESYWEQLNEEQEATDGNRKRRPYRIELVGVVCDAYLAVIRGIRRAIMCRRAVRVNSQLKSHKRFASAFHAYCHIVDSARLYSTNALEGPPKMIGWKEKERTLLVDPDEINVLQMVGRLNDGANSIYELYKNPHPAFQAGSVWKDIVLSPSRLNIQKELKYSIQKVERMRS</sequence>
<dbReference type="InterPro" id="IPR027417">
    <property type="entry name" value="P-loop_NTPase"/>
</dbReference>
<dbReference type="InterPro" id="IPR010255">
    <property type="entry name" value="Haem_peroxidase_sf"/>
</dbReference>
<protein>
    <recommendedName>
        <fullName evidence="3">Zeta toxin domain-containing protein</fullName>
    </recommendedName>
</protein>
<dbReference type="AlphaFoldDB" id="A0A9J5XUM2"/>
<gene>
    <name evidence="4" type="ORF">H5410_041394</name>
</gene>
<dbReference type="OrthoDB" id="10267859at2759"/>
<reference evidence="4 5" key="1">
    <citation type="submission" date="2020-09" db="EMBL/GenBank/DDBJ databases">
        <title>De no assembly of potato wild relative species, Solanum commersonii.</title>
        <authorList>
            <person name="Cho K."/>
        </authorList>
    </citation>
    <scope>NUCLEOTIDE SEQUENCE [LARGE SCALE GENOMIC DNA]</scope>
    <source>
        <strain evidence="4">LZ3.2</strain>
        <tissue evidence="4">Leaf</tissue>
    </source>
</reference>
<evidence type="ECO:0000256" key="2">
    <source>
        <dbReference type="ARBA" id="ARBA00022840"/>
    </source>
</evidence>
<organism evidence="4 5">
    <name type="scientific">Solanum commersonii</name>
    <name type="common">Commerson's wild potato</name>
    <name type="synonym">Commerson's nightshade</name>
    <dbReference type="NCBI Taxonomy" id="4109"/>
    <lineage>
        <taxon>Eukaryota</taxon>
        <taxon>Viridiplantae</taxon>
        <taxon>Streptophyta</taxon>
        <taxon>Embryophyta</taxon>
        <taxon>Tracheophyta</taxon>
        <taxon>Spermatophyta</taxon>
        <taxon>Magnoliopsida</taxon>
        <taxon>eudicotyledons</taxon>
        <taxon>Gunneridae</taxon>
        <taxon>Pentapetalae</taxon>
        <taxon>asterids</taxon>
        <taxon>lamiids</taxon>
        <taxon>Solanales</taxon>
        <taxon>Solanaceae</taxon>
        <taxon>Solanoideae</taxon>
        <taxon>Solaneae</taxon>
        <taxon>Solanum</taxon>
    </lineage>
</organism>
<dbReference type="Gene3D" id="3.40.50.300">
    <property type="entry name" value="P-loop containing nucleotide triphosphate hydrolases"/>
    <property type="match status" value="1"/>
</dbReference>
<accession>A0A9J5XUM2</accession>
<dbReference type="Proteomes" id="UP000824120">
    <property type="component" value="Chromosome 8"/>
</dbReference>
<evidence type="ECO:0000313" key="4">
    <source>
        <dbReference type="EMBL" id="KAG5590880.1"/>
    </source>
</evidence>
<proteinExistence type="predicted"/>
<evidence type="ECO:0000259" key="3">
    <source>
        <dbReference type="Pfam" id="PF06414"/>
    </source>
</evidence>
<keyword evidence="5" id="KW-1185">Reference proteome</keyword>
<dbReference type="PANTHER" id="PTHR31153">
    <property type="entry name" value="CALMODULIN CALCIUM-DEPENDENT NAD KINASE"/>
    <property type="match status" value="1"/>
</dbReference>
<dbReference type="EMBL" id="JACXVP010000008">
    <property type="protein sequence ID" value="KAG5590880.1"/>
    <property type="molecule type" value="Genomic_DNA"/>
</dbReference>
<comment type="caution">
    <text evidence="4">The sequence shown here is derived from an EMBL/GenBank/DDBJ whole genome shotgun (WGS) entry which is preliminary data.</text>
</comment>
<dbReference type="GO" id="GO:0006979">
    <property type="term" value="P:response to oxidative stress"/>
    <property type="evidence" value="ECO:0007669"/>
    <property type="project" value="InterPro"/>
</dbReference>
<evidence type="ECO:0000256" key="1">
    <source>
        <dbReference type="ARBA" id="ARBA00022741"/>
    </source>
</evidence>
<dbReference type="Gene3D" id="1.10.420.10">
    <property type="entry name" value="Peroxidase, domain 2"/>
    <property type="match status" value="1"/>
</dbReference>
<dbReference type="PANTHER" id="PTHR31153:SF13">
    <property type="entry name" value="P-LOOP CONTAINING NUCLEOSIDE TRIPHOSPHATE HYDROLASES SUPERFAMILY PROTEIN"/>
    <property type="match status" value="1"/>
</dbReference>
<dbReference type="GO" id="GO:0020037">
    <property type="term" value="F:heme binding"/>
    <property type="evidence" value="ECO:0007669"/>
    <property type="project" value="InterPro"/>
</dbReference>
<dbReference type="Pfam" id="PF06414">
    <property type="entry name" value="Zeta_toxin"/>
    <property type="match status" value="1"/>
</dbReference>
<keyword evidence="2" id="KW-0067">ATP-binding</keyword>
<dbReference type="GO" id="GO:0016301">
    <property type="term" value="F:kinase activity"/>
    <property type="evidence" value="ECO:0007669"/>
    <property type="project" value="InterPro"/>
</dbReference>
<dbReference type="InterPro" id="IPR010488">
    <property type="entry name" value="Zeta_toxin_domain"/>
</dbReference>
<dbReference type="GO" id="GO:0005524">
    <property type="term" value="F:ATP binding"/>
    <property type="evidence" value="ECO:0007669"/>
    <property type="project" value="UniProtKB-KW"/>
</dbReference>
<name>A0A9J5XUM2_SOLCO</name>
<evidence type="ECO:0000313" key="5">
    <source>
        <dbReference type="Proteomes" id="UP000824120"/>
    </source>
</evidence>
<keyword evidence="1" id="KW-0547">Nucleotide-binding</keyword>